<accession>A0A1G7RWU5</accession>
<evidence type="ECO:0000313" key="4">
    <source>
        <dbReference type="Proteomes" id="UP000199415"/>
    </source>
</evidence>
<gene>
    <name evidence="3" type="ORF">SAMN05216241_10630</name>
</gene>
<dbReference type="EMBL" id="FNCE01000006">
    <property type="protein sequence ID" value="SDG15245.1"/>
    <property type="molecule type" value="Genomic_DNA"/>
</dbReference>
<feature type="compositionally biased region" description="Gly residues" evidence="1">
    <location>
        <begin position="190"/>
        <end position="206"/>
    </location>
</feature>
<dbReference type="AlphaFoldDB" id="A0A1G7RWU5"/>
<dbReference type="STRING" id="1082479.SAMN05216241_10630"/>
<feature type="compositionally biased region" description="Low complexity" evidence="1">
    <location>
        <begin position="150"/>
        <end position="173"/>
    </location>
</feature>
<feature type="signal peptide" evidence="2">
    <location>
        <begin position="1"/>
        <end position="28"/>
    </location>
</feature>
<evidence type="ECO:0000256" key="1">
    <source>
        <dbReference type="SAM" id="MobiDB-lite"/>
    </source>
</evidence>
<reference evidence="3 4" key="1">
    <citation type="submission" date="2016-10" db="EMBL/GenBank/DDBJ databases">
        <authorList>
            <person name="de Groot N.N."/>
        </authorList>
    </citation>
    <scope>NUCLEOTIDE SEQUENCE [LARGE SCALE GENOMIC DNA]</scope>
    <source>
        <strain evidence="3 4">DSM 25584</strain>
    </source>
</reference>
<evidence type="ECO:0000256" key="2">
    <source>
        <dbReference type="SAM" id="SignalP"/>
    </source>
</evidence>
<evidence type="ECO:0000313" key="3">
    <source>
        <dbReference type="EMBL" id="SDG15245.1"/>
    </source>
</evidence>
<keyword evidence="2" id="KW-0732">Signal</keyword>
<feature type="region of interest" description="Disordered" evidence="1">
    <location>
        <begin position="138"/>
        <end position="235"/>
    </location>
</feature>
<feature type="chain" id="PRO_5011758416" evidence="2">
    <location>
        <begin position="29"/>
        <end position="235"/>
    </location>
</feature>
<name>A0A1G7RWU5_9PROT</name>
<sequence length="235" mass="23293">MRMDAPRPILAAAILAAVLTAGAPPAHGGSDAPGQGDVPDRAADTTQRTDTIQRTDRGVRVTLGDGLTVIVPERVAARADALAATASPALRRRTRALLRQNAADDPAMAAALGTYLAQRDPERARTIRRTVRRFTSAGGALLGGERDRSTATQGTATQGTAGSGLATPDAARGGDPDGVGTGAVADAGSGSAGGGVRITGGTGGGRAPAPQQTLLSSPGVTVQAPASRVASPTLP</sequence>
<protein>
    <submittedName>
        <fullName evidence="3">Uncharacterized protein</fullName>
    </submittedName>
</protein>
<feature type="region of interest" description="Disordered" evidence="1">
    <location>
        <begin position="25"/>
        <end position="55"/>
    </location>
</feature>
<keyword evidence="4" id="KW-1185">Reference proteome</keyword>
<dbReference type="Proteomes" id="UP000199415">
    <property type="component" value="Unassembled WGS sequence"/>
</dbReference>
<proteinExistence type="predicted"/>
<organism evidence="3 4">
    <name type="scientific">Limimonas halophila</name>
    <dbReference type="NCBI Taxonomy" id="1082479"/>
    <lineage>
        <taxon>Bacteria</taxon>
        <taxon>Pseudomonadati</taxon>
        <taxon>Pseudomonadota</taxon>
        <taxon>Alphaproteobacteria</taxon>
        <taxon>Rhodospirillales</taxon>
        <taxon>Rhodovibrionaceae</taxon>
        <taxon>Limimonas</taxon>
    </lineage>
</organism>
<feature type="compositionally biased region" description="Polar residues" evidence="1">
    <location>
        <begin position="211"/>
        <end position="220"/>
    </location>
</feature>